<feature type="chain" id="PRO_5019070219" evidence="1">
    <location>
        <begin position="22"/>
        <end position="110"/>
    </location>
</feature>
<feature type="signal peptide" evidence="1">
    <location>
        <begin position="1"/>
        <end position="21"/>
    </location>
</feature>
<sequence length="110" mass="12756">MKTNHLIFLFFFTILLMSVMAIEPFEYEKQLGETEESKTNIGMNHLLGGGGTEINGNRKMKYVGGKRRNDKRDLEDLKLENKYKIIPDIEDDLIDIGEGIENGKKRYDDR</sequence>
<reference evidence="2" key="1">
    <citation type="submission" date="2018-04" db="EMBL/GenBank/DDBJ databases">
        <title>The nodule transcriptome of six IRLC legumes reveals different diversification patterns of leghemoglobin and glycine-rich-protein (GRP) families.</title>
        <authorList>
            <person name="Montiel J."/>
            <person name="Fonseca-Garcia C."/>
            <person name="Kereszt A."/>
            <person name="Kondorosi E."/>
        </authorList>
    </citation>
    <scope>NUCLEOTIDE SEQUENCE</scope>
</reference>
<name>A0A411AFK0_ONOSP</name>
<proteinExistence type="evidence at transcript level"/>
<keyword evidence="1" id="KW-0732">Signal</keyword>
<evidence type="ECO:0000256" key="1">
    <source>
        <dbReference type="SAM" id="SignalP"/>
    </source>
</evidence>
<gene>
    <name evidence="2" type="primary">GRP15</name>
</gene>
<dbReference type="AlphaFoldDB" id="A0A411AFK0"/>
<protein>
    <submittedName>
        <fullName evidence="2">Glycine-rich protein</fullName>
    </submittedName>
</protein>
<accession>A0A411AFK0</accession>
<evidence type="ECO:0000313" key="2">
    <source>
        <dbReference type="EMBL" id="QAX32796.1"/>
    </source>
</evidence>
<organism evidence="2">
    <name type="scientific">Ononis spinosa</name>
    <name type="common">Spiny restharrow</name>
    <name type="synonym">Ononis campestris</name>
    <dbReference type="NCBI Taxonomy" id="58890"/>
    <lineage>
        <taxon>Eukaryota</taxon>
        <taxon>Viridiplantae</taxon>
        <taxon>Streptophyta</taxon>
        <taxon>Embryophyta</taxon>
        <taxon>Tracheophyta</taxon>
        <taxon>Spermatophyta</taxon>
        <taxon>Magnoliopsida</taxon>
        <taxon>eudicotyledons</taxon>
        <taxon>Gunneridae</taxon>
        <taxon>Pentapetalae</taxon>
        <taxon>rosids</taxon>
        <taxon>fabids</taxon>
        <taxon>Fabales</taxon>
        <taxon>Fabaceae</taxon>
        <taxon>Papilionoideae</taxon>
        <taxon>50 kb inversion clade</taxon>
        <taxon>NPAAA clade</taxon>
        <taxon>Hologalegina</taxon>
        <taxon>IRL clade</taxon>
        <taxon>Trifolieae</taxon>
        <taxon>Ononis</taxon>
    </lineage>
</organism>
<dbReference type="EMBL" id="MH204647">
    <property type="protein sequence ID" value="QAX32796.1"/>
    <property type="molecule type" value="mRNA"/>
</dbReference>